<protein>
    <submittedName>
        <fullName evidence="2">Uncharacterized protein</fullName>
    </submittedName>
</protein>
<keyword evidence="3" id="KW-1185">Reference proteome</keyword>
<feature type="region of interest" description="Disordered" evidence="1">
    <location>
        <begin position="1"/>
        <end position="47"/>
    </location>
</feature>
<gene>
    <name evidence="2" type="ORF">RRG08_034225</name>
</gene>
<name>A0AAE1DQB8_9GAST</name>
<reference evidence="2" key="1">
    <citation type="journal article" date="2023" name="G3 (Bethesda)">
        <title>A reference genome for the long-term kleptoplast-retaining sea slug Elysia crispata morphotype clarki.</title>
        <authorList>
            <person name="Eastman K.E."/>
            <person name="Pendleton A.L."/>
            <person name="Shaikh M.A."/>
            <person name="Suttiyut T."/>
            <person name="Ogas R."/>
            <person name="Tomko P."/>
            <person name="Gavelis G."/>
            <person name="Widhalm J.R."/>
            <person name="Wisecaver J.H."/>
        </authorList>
    </citation>
    <scope>NUCLEOTIDE SEQUENCE</scope>
    <source>
        <strain evidence="2">ECLA1</strain>
    </source>
</reference>
<dbReference type="EMBL" id="JAWDGP010002890">
    <property type="protein sequence ID" value="KAK3778964.1"/>
    <property type="molecule type" value="Genomic_DNA"/>
</dbReference>
<sequence length="72" mass="8317">MSALLECPDPDMRERQADLKAEGHTGKQHIQRESYNKPSAKKSKSIELEQQSPLEILYPDLKQHFTPMICHN</sequence>
<proteinExistence type="predicted"/>
<comment type="caution">
    <text evidence="2">The sequence shown here is derived from an EMBL/GenBank/DDBJ whole genome shotgun (WGS) entry which is preliminary data.</text>
</comment>
<organism evidence="2 3">
    <name type="scientific">Elysia crispata</name>
    <name type="common">lettuce slug</name>
    <dbReference type="NCBI Taxonomy" id="231223"/>
    <lineage>
        <taxon>Eukaryota</taxon>
        <taxon>Metazoa</taxon>
        <taxon>Spiralia</taxon>
        <taxon>Lophotrochozoa</taxon>
        <taxon>Mollusca</taxon>
        <taxon>Gastropoda</taxon>
        <taxon>Heterobranchia</taxon>
        <taxon>Euthyneura</taxon>
        <taxon>Panpulmonata</taxon>
        <taxon>Sacoglossa</taxon>
        <taxon>Placobranchoidea</taxon>
        <taxon>Plakobranchidae</taxon>
        <taxon>Elysia</taxon>
    </lineage>
</organism>
<accession>A0AAE1DQB8</accession>
<evidence type="ECO:0000313" key="2">
    <source>
        <dbReference type="EMBL" id="KAK3778964.1"/>
    </source>
</evidence>
<dbReference type="Proteomes" id="UP001283361">
    <property type="component" value="Unassembled WGS sequence"/>
</dbReference>
<feature type="compositionally biased region" description="Basic and acidic residues" evidence="1">
    <location>
        <begin position="10"/>
        <end position="35"/>
    </location>
</feature>
<dbReference type="AlphaFoldDB" id="A0AAE1DQB8"/>
<evidence type="ECO:0000313" key="3">
    <source>
        <dbReference type="Proteomes" id="UP001283361"/>
    </source>
</evidence>
<evidence type="ECO:0000256" key="1">
    <source>
        <dbReference type="SAM" id="MobiDB-lite"/>
    </source>
</evidence>